<protein>
    <submittedName>
        <fullName evidence="1">Uncharacterized protein</fullName>
    </submittedName>
</protein>
<dbReference type="Proteomes" id="UP000005512">
    <property type="component" value="Unassembled WGS sequence"/>
</dbReference>
<comment type="caution">
    <text evidence="1">The sequence shown here is derived from an EMBL/GenBank/DDBJ whole genome shotgun (WGS) entry which is preliminary data.</text>
</comment>
<name>D1P0M8_9GAMM</name>
<dbReference type="AlphaFoldDB" id="D1P0M8"/>
<evidence type="ECO:0000313" key="2">
    <source>
        <dbReference type="Proteomes" id="UP000005512"/>
    </source>
</evidence>
<reference evidence="1" key="1">
    <citation type="submission" date="2009-12" db="EMBL/GenBank/DDBJ databases">
        <authorList>
            <person name="Weinstock G."/>
            <person name="Sodergren E."/>
            <person name="Clifton S."/>
            <person name="Fulton L."/>
            <person name="Fulton B."/>
            <person name="Courtney L."/>
            <person name="Fronick C."/>
            <person name="Harrison M."/>
            <person name="Strong C."/>
            <person name="Farmer C."/>
            <person name="Delahaunty K."/>
            <person name="Markovic C."/>
            <person name="Hall O."/>
            <person name="Minx P."/>
            <person name="Tomlinson C."/>
            <person name="Mitreva M."/>
            <person name="Nelson J."/>
            <person name="Hou S."/>
            <person name="Wollam A."/>
            <person name="Pepin K.H."/>
            <person name="Johnson M."/>
            <person name="Bhonagiri V."/>
            <person name="Nash W.E."/>
            <person name="Warren W."/>
            <person name="Chinwalla A."/>
            <person name="Mardis E.R."/>
            <person name="Wilson R.K."/>
        </authorList>
    </citation>
    <scope>NUCLEOTIDE SEQUENCE [LARGE SCALE GENOMIC DNA]</scope>
    <source>
        <strain evidence="1">DSM 4541</strain>
    </source>
</reference>
<gene>
    <name evidence="1" type="ORF">PROVRUST_05695</name>
</gene>
<sequence>MEIIPNTQSFFSKDALLRLKSSILFLLFFSLKKQFASGRLWE</sequence>
<evidence type="ECO:0000313" key="1">
    <source>
        <dbReference type="EMBL" id="EFB72897.1"/>
    </source>
</evidence>
<dbReference type="EMBL" id="ABXV02000017">
    <property type="protein sequence ID" value="EFB72897.1"/>
    <property type="molecule type" value="Genomic_DNA"/>
</dbReference>
<proteinExistence type="predicted"/>
<accession>D1P0M8</accession>
<dbReference type="STRING" id="500637.PROVRUST_05695"/>
<organism evidence="1 2">
    <name type="scientific">Providencia rustigianii DSM 4541</name>
    <dbReference type="NCBI Taxonomy" id="500637"/>
    <lineage>
        <taxon>Bacteria</taxon>
        <taxon>Pseudomonadati</taxon>
        <taxon>Pseudomonadota</taxon>
        <taxon>Gammaproteobacteria</taxon>
        <taxon>Enterobacterales</taxon>
        <taxon>Morganellaceae</taxon>
        <taxon>Providencia</taxon>
    </lineage>
</organism>
<keyword evidence="2" id="KW-1185">Reference proteome</keyword>
<dbReference type="HOGENOM" id="CLU_3256369_0_0_6"/>